<dbReference type="EMBL" id="CP007452">
    <property type="protein sequence ID" value="AHM56062.1"/>
    <property type="molecule type" value="Genomic_DNA"/>
</dbReference>
<dbReference type="InterPro" id="IPR024185">
    <property type="entry name" value="FTHF_cligase-like_sf"/>
</dbReference>
<dbReference type="AlphaFoldDB" id="W8TIM6"/>
<feature type="binding site" evidence="4">
    <location>
        <position position="59"/>
    </location>
    <ligand>
        <name>substrate</name>
    </ligand>
</feature>
<reference evidence="6 7" key="1">
    <citation type="journal article" date="2014" name="Genome Announc.">
        <title>Complete Genome Sequence of Amino Acid-Utilizing Eubacterium acidaminophilum al-2 (DSM 3953).</title>
        <authorList>
            <person name="Poehlein A."/>
            <person name="Andreesen J.R."/>
            <person name="Daniel R."/>
        </authorList>
    </citation>
    <scope>NUCLEOTIDE SEQUENCE [LARGE SCALE GENOMIC DNA]</scope>
    <source>
        <strain evidence="6 7">DSM 3953</strain>
    </source>
</reference>
<comment type="cofactor">
    <cofactor evidence="5">
        <name>Mg(2+)</name>
        <dbReference type="ChEBI" id="CHEBI:18420"/>
    </cofactor>
</comment>
<keyword evidence="5" id="KW-0460">Magnesium</keyword>
<dbReference type="GO" id="GO:0030272">
    <property type="term" value="F:5-formyltetrahydrofolate cyclo-ligase activity"/>
    <property type="evidence" value="ECO:0007669"/>
    <property type="project" value="UniProtKB-EC"/>
</dbReference>
<evidence type="ECO:0000256" key="2">
    <source>
        <dbReference type="ARBA" id="ARBA00022741"/>
    </source>
</evidence>
<keyword evidence="3 4" id="KW-0067">ATP-binding</keyword>
<evidence type="ECO:0000256" key="1">
    <source>
        <dbReference type="ARBA" id="ARBA00010638"/>
    </source>
</evidence>
<dbReference type="SUPFAM" id="SSF100950">
    <property type="entry name" value="NagB/RpiA/CoA transferase-like"/>
    <property type="match status" value="1"/>
</dbReference>
<name>W8TIM6_PEPAC</name>
<dbReference type="InterPro" id="IPR002698">
    <property type="entry name" value="FTHF_cligase"/>
</dbReference>
<dbReference type="HOGENOM" id="CLU_066245_2_2_9"/>
<evidence type="ECO:0000256" key="4">
    <source>
        <dbReference type="PIRSR" id="PIRSR006806-1"/>
    </source>
</evidence>
<dbReference type="RefSeq" id="WP_025435096.1">
    <property type="nucleotide sequence ID" value="NZ_CP007452.1"/>
</dbReference>
<keyword evidence="6" id="KW-0436">Ligase</keyword>
<evidence type="ECO:0000313" key="6">
    <source>
        <dbReference type="EMBL" id="AHM56062.1"/>
    </source>
</evidence>
<comment type="catalytic activity">
    <reaction evidence="5">
        <text>(6S)-5-formyl-5,6,7,8-tetrahydrofolate + ATP = (6R)-5,10-methenyltetrahydrofolate + ADP + phosphate</text>
        <dbReference type="Rhea" id="RHEA:10488"/>
        <dbReference type="ChEBI" id="CHEBI:30616"/>
        <dbReference type="ChEBI" id="CHEBI:43474"/>
        <dbReference type="ChEBI" id="CHEBI:57455"/>
        <dbReference type="ChEBI" id="CHEBI:57457"/>
        <dbReference type="ChEBI" id="CHEBI:456216"/>
        <dbReference type="EC" id="6.3.3.2"/>
    </reaction>
</comment>
<dbReference type="GO" id="GO:0009396">
    <property type="term" value="P:folic acid-containing compound biosynthetic process"/>
    <property type="evidence" value="ECO:0007669"/>
    <property type="project" value="TreeGrafter"/>
</dbReference>
<keyword evidence="7" id="KW-1185">Reference proteome</keyword>
<accession>W8TIM6</accession>
<dbReference type="OrthoDB" id="9801938at2"/>
<evidence type="ECO:0000256" key="5">
    <source>
        <dbReference type="RuleBase" id="RU361279"/>
    </source>
</evidence>
<keyword evidence="5" id="KW-0479">Metal-binding</keyword>
<proteinExistence type="inferred from homology"/>
<keyword evidence="2 4" id="KW-0547">Nucleotide-binding</keyword>
<dbReference type="GO" id="GO:0046872">
    <property type="term" value="F:metal ion binding"/>
    <property type="evidence" value="ECO:0007669"/>
    <property type="project" value="UniProtKB-KW"/>
</dbReference>
<dbReference type="PANTHER" id="PTHR23407">
    <property type="entry name" value="ATPASE INHIBITOR/5-FORMYLTETRAHYDROFOLATE CYCLO-LIGASE"/>
    <property type="match status" value="1"/>
</dbReference>
<dbReference type="InterPro" id="IPR037171">
    <property type="entry name" value="NagB/RpiA_transferase-like"/>
</dbReference>
<sequence length="196" mass="22372">MDNIIQAKKTLRKQIRQQRDALSDEILMNNSNKILDKIKAMDAFIKSKVIMSYIDFGSEVRTKDFIRECLKAGKRVLVPIIVKYPDGKREMKASDLYDLDMDVESGTMGILEPKEGNRRFVDPSEIDFFVVAGLAFDVNKNRLGYGAGFHDSVLKLVRPDCETVAVTFDFQIFDEIPVKDYDVPVKKIVSEARIIE</sequence>
<feature type="binding site" evidence="4">
    <location>
        <position position="54"/>
    </location>
    <ligand>
        <name>substrate</name>
    </ligand>
</feature>
<dbReference type="Pfam" id="PF01812">
    <property type="entry name" value="5-FTHF_cyc-lig"/>
    <property type="match status" value="1"/>
</dbReference>
<feature type="binding site" evidence="4">
    <location>
        <begin position="8"/>
        <end position="12"/>
    </location>
    <ligand>
        <name>ATP</name>
        <dbReference type="ChEBI" id="CHEBI:30616"/>
    </ligand>
</feature>
<dbReference type="GO" id="GO:0005524">
    <property type="term" value="F:ATP binding"/>
    <property type="evidence" value="ECO:0007669"/>
    <property type="project" value="UniProtKB-KW"/>
</dbReference>
<dbReference type="KEGG" id="eac:EAL2_c07610"/>
<dbReference type="NCBIfam" id="TIGR02727">
    <property type="entry name" value="MTHFS_bact"/>
    <property type="match status" value="1"/>
</dbReference>
<dbReference type="Gene3D" id="3.40.50.10420">
    <property type="entry name" value="NagB/RpiA/CoA transferase-like"/>
    <property type="match status" value="1"/>
</dbReference>
<dbReference type="GO" id="GO:0035999">
    <property type="term" value="P:tetrahydrofolate interconversion"/>
    <property type="evidence" value="ECO:0007669"/>
    <property type="project" value="TreeGrafter"/>
</dbReference>
<evidence type="ECO:0000256" key="3">
    <source>
        <dbReference type="ARBA" id="ARBA00022840"/>
    </source>
</evidence>
<dbReference type="STRING" id="1286171.EAL2_c07610"/>
<dbReference type="PIRSF" id="PIRSF006806">
    <property type="entry name" value="FTHF_cligase"/>
    <property type="match status" value="1"/>
</dbReference>
<dbReference type="PANTHER" id="PTHR23407:SF1">
    <property type="entry name" value="5-FORMYLTETRAHYDROFOLATE CYCLO-LIGASE"/>
    <property type="match status" value="1"/>
</dbReference>
<comment type="similarity">
    <text evidence="1 5">Belongs to the 5-formyltetrahydrofolate cyclo-ligase family.</text>
</comment>
<dbReference type="Proteomes" id="UP000019591">
    <property type="component" value="Chromosome"/>
</dbReference>
<organism evidence="6 7">
    <name type="scientific">Peptoclostridium acidaminophilum DSM 3953</name>
    <dbReference type="NCBI Taxonomy" id="1286171"/>
    <lineage>
        <taxon>Bacteria</taxon>
        <taxon>Bacillati</taxon>
        <taxon>Bacillota</taxon>
        <taxon>Clostridia</taxon>
        <taxon>Peptostreptococcales</taxon>
        <taxon>Peptoclostridiaceae</taxon>
        <taxon>Peptoclostridium</taxon>
    </lineage>
</organism>
<dbReference type="EC" id="6.3.3.2" evidence="5"/>
<evidence type="ECO:0000313" key="7">
    <source>
        <dbReference type="Proteomes" id="UP000019591"/>
    </source>
</evidence>
<gene>
    <name evidence="6" type="ORF">EAL2_c07610</name>
</gene>
<protein>
    <recommendedName>
        <fullName evidence="5">5-formyltetrahydrofolate cyclo-ligase</fullName>
        <ecNumber evidence="5">6.3.3.2</ecNumber>
    </recommendedName>
</protein>
<dbReference type="PATRIC" id="fig|1286171.3.peg.707"/>
<dbReference type="eggNOG" id="COG0212">
    <property type="taxonomic scope" value="Bacteria"/>
</dbReference>